<accession>A0A364JUP9</accession>
<dbReference type="InterPro" id="IPR004873">
    <property type="entry name" value="BURP_dom"/>
</dbReference>
<dbReference type="PROSITE" id="PS51277">
    <property type="entry name" value="BURP"/>
    <property type="match status" value="1"/>
</dbReference>
<dbReference type="EMBL" id="QLMK01000007">
    <property type="protein sequence ID" value="RAK28173.1"/>
    <property type="molecule type" value="Genomic_DNA"/>
</dbReference>
<keyword evidence="3" id="KW-1185">Reference proteome</keyword>
<sequence length="50" mass="5175">MWEAKDPIVIANAILKPISSCRNLKSATAAAELRAASGESARTATALGTF</sequence>
<feature type="domain" description="BURP" evidence="1">
    <location>
        <begin position="1"/>
        <end position="50"/>
    </location>
</feature>
<dbReference type="RefSeq" id="WP_158527828.1">
    <property type="nucleotide sequence ID" value="NZ_JBHEEY010000007.1"/>
</dbReference>
<dbReference type="Proteomes" id="UP000249453">
    <property type="component" value="Unassembled WGS sequence"/>
</dbReference>
<dbReference type="AlphaFoldDB" id="A0A364JUP9"/>
<name>A0A364JUP9_9HYPH</name>
<comment type="caution">
    <text evidence="2">The sequence shown here is derived from an EMBL/GenBank/DDBJ whole genome shotgun (WGS) entry which is preliminary data.</text>
</comment>
<proteinExistence type="predicted"/>
<reference evidence="2 3" key="1">
    <citation type="submission" date="2018-06" db="EMBL/GenBank/DDBJ databases">
        <title>Genomic Encyclopedia of Type Strains, Phase IV (KMG-IV): sequencing the most valuable type-strain genomes for metagenomic binning, comparative biology and taxonomic classification.</title>
        <authorList>
            <person name="Goeker M."/>
        </authorList>
    </citation>
    <scope>NUCLEOTIDE SEQUENCE [LARGE SCALE GENOMIC DNA]</scope>
    <source>
        <strain evidence="2 3">DSM 26720</strain>
    </source>
</reference>
<protein>
    <recommendedName>
        <fullName evidence="1">BURP domain-containing protein</fullName>
    </recommendedName>
</protein>
<evidence type="ECO:0000313" key="2">
    <source>
        <dbReference type="EMBL" id="RAK28173.1"/>
    </source>
</evidence>
<evidence type="ECO:0000313" key="3">
    <source>
        <dbReference type="Proteomes" id="UP000249453"/>
    </source>
</evidence>
<evidence type="ECO:0000259" key="1">
    <source>
        <dbReference type="PROSITE" id="PS51277"/>
    </source>
</evidence>
<organism evidence="2 3">
    <name type="scientific">Falsochrobactrum ovis</name>
    <dbReference type="NCBI Taxonomy" id="1293442"/>
    <lineage>
        <taxon>Bacteria</taxon>
        <taxon>Pseudomonadati</taxon>
        <taxon>Pseudomonadota</taxon>
        <taxon>Alphaproteobacteria</taxon>
        <taxon>Hyphomicrobiales</taxon>
        <taxon>Brucellaceae</taxon>
        <taxon>Falsochrobactrum</taxon>
    </lineage>
</organism>
<gene>
    <name evidence="2" type="ORF">C7374_10774</name>
</gene>